<dbReference type="CDD" id="cd04301">
    <property type="entry name" value="NAT_SF"/>
    <property type="match status" value="1"/>
</dbReference>
<keyword evidence="4" id="KW-0689">Ribosomal protein</keyword>
<dbReference type="Pfam" id="PF00583">
    <property type="entry name" value="Acetyltransf_1"/>
    <property type="match status" value="1"/>
</dbReference>
<evidence type="ECO:0000313" key="4">
    <source>
        <dbReference type="EMBL" id="NYE49234.1"/>
    </source>
</evidence>
<organism evidence="4 5">
    <name type="scientific">Spinactinospora alkalitolerans</name>
    <dbReference type="NCBI Taxonomy" id="687207"/>
    <lineage>
        <taxon>Bacteria</taxon>
        <taxon>Bacillati</taxon>
        <taxon>Actinomycetota</taxon>
        <taxon>Actinomycetes</taxon>
        <taxon>Streptosporangiales</taxon>
        <taxon>Nocardiopsidaceae</taxon>
        <taxon>Spinactinospora</taxon>
    </lineage>
</organism>
<dbReference type="GO" id="GO:0016747">
    <property type="term" value="F:acyltransferase activity, transferring groups other than amino-acyl groups"/>
    <property type="evidence" value="ECO:0007669"/>
    <property type="project" value="InterPro"/>
</dbReference>
<gene>
    <name evidence="4" type="ORF">HDA32_004354</name>
</gene>
<evidence type="ECO:0000256" key="2">
    <source>
        <dbReference type="ARBA" id="ARBA00023315"/>
    </source>
</evidence>
<evidence type="ECO:0000259" key="3">
    <source>
        <dbReference type="PROSITE" id="PS51186"/>
    </source>
</evidence>
<dbReference type="PROSITE" id="PS51186">
    <property type="entry name" value="GNAT"/>
    <property type="match status" value="1"/>
</dbReference>
<dbReference type="Gene3D" id="3.40.630.30">
    <property type="match status" value="1"/>
</dbReference>
<dbReference type="EMBL" id="JACCCC010000001">
    <property type="protein sequence ID" value="NYE49234.1"/>
    <property type="molecule type" value="Genomic_DNA"/>
</dbReference>
<reference evidence="4 5" key="1">
    <citation type="submission" date="2020-07" db="EMBL/GenBank/DDBJ databases">
        <title>Sequencing the genomes of 1000 actinobacteria strains.</title>
        <authorList>
            <person name="Klenk H.-P."/>
        </authorList>
    </citation>
    <scope>NUCLEOTIDE SEQUENCE [LARGE SCALE GENOMIC DNA]</scope>
    <source>
        <strain evidence="4 5">CXB654</strain>
    </source>
</reference>
<dbReference type="GO" id="GO:0005840">
    <property type="term" value="C:ribosome"/>
    <property type="evidence" value="ECO:0007669"/>
    <property type="project" value="UniProtKB-KW"/>
</dbReference>
<dbReference type="AlphaFoldDB" id="A0A852U575"/>
<dbReference type="PANTHER" id="PTHR43877">
    <property type="entry name" value="AMINOALKYLPHOSPHONATE N-ACETYLTRANSFERASE-RELATED-RELATED"/>
    <property type="match status" value="1"/>
</dbReference>
<comment type="caution">
    <text evidence="4">The sequence shown here is derived from an EMBL/GenBank/DDBJ whole genome shotgun (WGS) entry which is preliminary data.</text>
</comment>
<proteinExistence type="predicted"/>
<keyword evidence="4" id="KW-0687">Ribonucleoprotein</keyword>
<dbReference type="PANTHER" id="PTHR43877:SF1">
    <property type="entry name" value="ACETYLTRANSFERASE"/>
    <property type="match status" value="1"/>
</dbReference>
<dbReference type="InterPro" id="IPR016181">
    <property type="entry name" value="Acyl_CoA_acyltransferase"/>
</dbReference>
<dbReference type="InterPro" id="IPR000182">
    <property type="entry name" value="GNAT_dom"/>
</dbReference>
<accession>A0A852U575</accession>
<sequence length="166" mass="18142">MTTVRPARSDDARAMSEIFHAAAAVGWAHFLPGGELAAEPLRPEVYAAALRAPEVTVFAAEHGGRVVGFAVTRESQDGDADRGVAELHMLYVHPDAWGGGAARLLMAQALAHFRSGGYAEATLWTAVDNHRPRAFYERHGWVPDGTRRSKTRFGVTFTELRYRTAP</sequence>
<keyword evidence="5" id="KW-1185">Reference proteome</keyword>
<protein>
    <submittedName>
        <fullName evidence="4">Ribosomal protein S18 acetylase RimI-like enzyme</fullName>
    </submittedName>
</protein>
<dbReference type="RefSeq" id="WP_179644932.1">
    <property type="nucleotide sequence ID" value="NZ_BAAAYY010000031.1"/>
</dbReference>
<name>A0A852U575_9ACTN</name>
<evidence type="ECO:0000313" key="5">
    <source>
        <dbReference type="Proteomes" id="UP000589036"/>
    </source>
</evidence>
<keyword evidence="1" id="KW-0808">Transferase</keyword>
<feature type="domain" description="N-acetyltransferase" evidence="3">
    <location>
        <begin position="2"/>
        <end position="164"/>
    </location>
</feature>
<evidence type="ECO:0000256" key="1">
    <source>
        <dbReference type="ARBA" id="ARBA00022679"/>
    </source>
</evidence>
<keyword evidence="2" id="KW-0012">Acyltransferase</keyword>
<dbReference type="InterPro" id="IPR050832">
    <property type="entry name" value="Bact_Acetyltransf"/>
</dbReference>
<dbReference type="Proteomes" id="UP000589036">
    <property type="component" value="Unassembled WGS sequence"/>
</dbReference>
<dbReference type="SUPFAM" id="SSF55729">
    <property type="entry name" value="Acyl-CoA N-acyltransferases (Nat)"/>
    <property type="match status" value="1"/>
</dbReference>